<dbReference type="AlphaFoldDB" id="A0A0D1WLQ6"/>
<protein>
    <submittedName>
        <fullName evidence="3">Uncharacterized protein</fullName>
    </submittedName>
</protein>
<gene>
    <name evidence="3" type="ORF">PV10_07287</name>
</gene>
<dbReference type="EMBL" id="KN847524">
    <property type="protein sequence ID" value="KIV89930.1"/>
    <property type="molecule type" value="Genomic_DNA"/>
</dbReference>
<evidence type="ECO:0000256" key="2">
    <source>
        <dbReference type="SAM" id="SignalP"/>
    </source>
</evidence>
<dbReference type="VEuPathDB" id="FungiDB:PV10_07287"/>
<dbReference type="GeneID" id="27325132"/>
<proteinExistence type="predicted"/>
<name>A0A0D1WLQ6_EXOME</name>
<evidence type="ECO:0000313" key="3">
    <source>
        <dbReference type="EMBL" id="KIV89930.1"/>
    </source>
</evidence>
<evidence type="ECO:0000313" key="4">
    <source>
        <dbReference type="Proteomes" id="UP000054302"/>
    </source>
</evidence>
<evidence type="ECO:0000256" key="1">
    <source>
        <dbReference type="SAM" id="MobiDB-lite"/>
    </source>
</evidence>
<reference evidence="3 4" key="1">
    <citation type="submission" date="2015-01" db="EMBL/GenBank/DDBJ databases">
        <title>The Genome Sequence of Exophiala mesophila CBS40295.</title>
        <authorList>
            <consortium name="The Broad Institute Genomics Platform"/>
            <person name="Cuomo C."/>
            <person name="de Hoog S."/>
            <person name="Gorbushina A."/>
            <person name="Stielow B."/>
            <person name="Teixiera M."/>
            <person name="Abouelleil A."/>
            <person name="Chapman S.B."/>
            <person name="Priest M."/>
            <person name="Young S.K."/>
            <person name="Wortman J."/>
            <person name="Nusbaum C."/>
            <person name="Birren B."/>
        </authorList>
    </citation>
    <scope>NUCLEOTIDE SEQUENCE [LARGE SCALE GENOMIC DNA]</scope>
    <source>
        <strain evidence="3 4">CBS 40295</strain>
    </source>
</reference>
<dbReference type="STRING" id="212818.A0A0D1WLQ6"/>
<dbReference type="RefSeq" id="XP_016221504.1">
    <property type="nucleotide sequence ID" value="XM_016372172.1"/>
</dbReference>
<sequence length="179" mass="17879">MHSFLIFWVGLLAMVLGINASPNGAGPHPGHGGTSCTESGATLTQPSSSNTVDGNIPIDSVTSSTTLTSTITSTTTVTITITDSSSSCDLTDATTGIPITASPTLSYANTTVALNTTTSTVHLTNVTSNNIAAPTANVTAPNATVSPIISGFKGAATHISSHSAAAVLGFVVMLLMTTL</sequence>
<dbReference type="Proteomes" id="UP000054302">
    <property type="component" value="Unassembled WGS sequence"/>
</dbReference>
<feature type="signal peptide" evidence="2">
    <location>
        <begin position="1"/>
        <end position="20"/>
    </location>
</feature>
<feature type="compositionally biased region" description="Polar residues" evidence="1">
    <location>
        <begin position="34"/>
        <end position="53"/>
    </location>
</feature>
<organism evidence="3 4">
    <name type="scientific">Exophiala mesophila</name>
    <name type="common">Black yeast-like fungus</name>
    <dbReference type="NCBI Taxonomy" id="212818"/>
    <lineage>
        <taxon>Eukaryota</taxon>
        <taxon>Fungi</taxon>
        <taxon>Dikarya</taxon>
        <taxon>Ascomycota</taxon>
        <taxon>Pezizomycotina</taxon>
        <taxon>Eurotiomycetes</taxon>
        <taxon>Chaetothyriomycetidae</taxon>
        <taxon>Chaetothyriales</taxon>
        <taxon>Herpotrichiellaceae</taxon>
        <taxon>Exophiala</taxon>
    </lineage>
</organism>
<accession>A0A0D1WLQ6</accession>
<keyword evidence="4" id="KW-1185">Reference proteome</keyword>
<keyword evidence="2" id="KW-0732">Signal</keyword>
<feature type="region of interest" description="Disordered" evidence="1">
    <location>
        <begin position="26"/>
        <end position="56"/>
    </location>
</feature>
<dbReference type="HOGENOM" id="CLU_1503444_0_0_1"/>
<feature type="chain" id="PRO_5002236125" evidence="2">
    <location>
        <begin position="21"/>
        <end position="179"/>
    </location>
</feature>